<dbReference type="Pfam" id="PF13360">
    <property type="entry name" value="PQQ_2"/>
    <property type="match status" value="2"/>
</dbReference>
<dbReference type="InterPro" id="IPR011047">
    <property type="entry name" value="Quinoprotein_ADH-like_sf"/>
</dbReference>
<feature type="domain" description="Pyrrolo-quinoline quinone repeat" evidence="1">
    <location>
        <begin position="438"/>
        <end position="581"/>
    </location>
</feature>
<dbReference type="EMBL" id="DSZY01000007">
    <property type="protein sequence ID" value="HGU39895.1"/>
    <property type="molecule type" value="Genomic_DNA"/>
</dbReference>
<dbReference type="SMART" id="SM00564">
    <property type="entry name" value="PQQ"/>
    <property type="match status" value="7"/>
</dbReference>
<dbReference type="PANTHER" id="PTHR44394">
    <property type="entry name" value="BETA-ALANINE-ACTIVATING ENZYME"/>
    <property type="match status" value="1"/>
</dbReference>
<dbReference type="Gene3D" id="2.40.128.630">
    <property type="match status" value="1"/>
</dbReference>
<dbReference type="InterPro" id="IPR002372">
    <property type="entry name" value="PQQ_rpt_dom"/>
</dbReference>
<dbReference type="InterPro" id="IPR015943">
    <property type="entry name" value="WD40/YVTN_repeat-like_dom_sf"/>
</dbReference>
<reference evidence="2" key="1">
    <citation type="journal article" date="2020" name="mSystems">
        <title>Genome- and Community-Level Interaction Insights into Carbon Utilization and Element Cycling Functions of Hydrothermarchaeota in Hydrothermal Sediment.</title>
        <authorList>
            <person name="Zhou Z."/>
            <person name="Liu Y."/>
            <person name="Xu W."/>
            <person name="Pan J."/>
            <person name="Luo Z.H."/>
            <person name="Li M."/>
        </authorList>
    </citation>
    <scope>NUCLEOTIDE SEQUENCE [LARGE SCALE GENOMIC DNA]</scope>
    <source>
        <strain evidence="2">SpSt-609</strain>
    </source>
</reference>
<dbReference type="Gene3D" id="2.60.40.10">
    <property type="entry name" value="Immunoglobulins"/>
    <property type="match status" value="2"/>
</dbReference>
<dbReference type="PANTHER" id="PTHR44394:SF1">
    <property type="entry name" value="BETA-ALANINE-ACTIVATING ENZYME"/>
    <property type="match status" value="1"/>
</dbReference>
<dbReference type="GO" id="GO:0043041">
    <property type="term" value="P:amino acid activation for nonribosomal peptide biosynthetic process"/>
    <property type="evidence" value="ECO:0007669"/>
    <property type="project" value="TreeGrafter"/>
</dbReference>
<evidence type="ECO:0000259" key="1">
    <source>
        <dbReference type="Pfam" id="PF13360"/>
    </source>
</evidence>
<organism evidence="2">
    <name type="scientific">Fervidobacterium thailandense</name>
    <dbReference type="NCBI Taxonomy" id="1008305"/>
    <lineage>
        <taxon>Bacteria</taxon>
        <taxon>Thermotogati</taxon>
        <taxon>Thermotogota</taxon>
        <taxon>Thermotogae</taxon>
        <taxon>Thermotogales</taxon>
        <taxon>Fervidobacteriaceae</taxon>
        <taxon>Fervidobacterium</taxon>
    </lineage>
</organism>
<dbReference type="InterPro" id="IPR013783">
    <property type="entry name" value="Ig-like_fold"/>
</dbReference>
<name>A0A7C4RVD4_9BACT</name>
<accession>A0A7C4RVD4</accession>
<dbReference type="Gene3D" id="2.130.10.10">
    <property type="entry name" value="YVTN repeat-like/Quinoprotein amine dehydrogenase"/>
    <property type="match status" value="1"/>
</dbReference>
<dbReference type="Gene3D" id="2.40.10.480">
    <property type="match status" value="1"/>
</dbReference>
<dbReference type="InterPro" id="IPR018391">
    <property type="entry name" value="PQQ_b-propeller_rpt"/>
</dbReference>
<feature type="domain" description="Pyrrolo-quinoline quinone repeat" evidence="1">
    <location>
        <begin position="298"/>
        <end position="412"/>
    </location>
</feature>
<gene>
    <name evidence="2" type="ORF">ENT77_01660</name>
</gene>
<dbReference type="InterPro" id="IPR052091">
    <property type="entry name" value="Beta-ala_Activ/Resist"/>
</dbReference>
<comment type="caution">
    <text evidence="2">The sequence shown here is derived from an EMBL/GenBank/DDBJ whole genome shotgun (WGS) entry which is preliminary data.</text>
</comment>
<dbReference type="SUPFAM" id="SSF50998">
    <property type="entry name" value="Quinoprotein alcohol dehydrogenase-like"/>
    <property type="match status" value="1"/>
</dbReference>
<dbReference type="AlphaFoldDB" id="A0A7C4RVD4"/>
<protein>
    <recommendedName>
        <fullName evidence="1">Pyrrolo-quinoline quinone repeat domain-containing protein</fullName>
    </recommendedName>
</protein>
<evidence type="ECO:0000313" key="2">
    <source>
        <dbReference type="EMBL" id="HGU39895.1"/>
    </source>
</evidence>
<sequence>MYTYYSIKKRCRFNISTNRKDNPNELKVCAVKSYGWRKTVQLEVVCTKHVVFHLKCGVEAFILLGVVLITTVSCGPSVNLPPEKPYNPFPENGATNMDGYKLKLSWSARDPNFFDTLRYDVYFGESPSNLELIASKISSSYVELGGKYELLLKNKKYYWRVVVWDSKNEYAEGDVWEFTTAPNYLPRLSGSPTPSNGATNVPVNPVLRWDAFDPDGDALTFDLQFGEFSPPPLIASGLTVKEYRPGTLKYGTKYYWKLVVKDSRGARVEGPIWSFTTEVPLGEIKWKYRTSGYPSSRIISSPAIGSDGTIYVGGLDTLYAIRPNGTLKWWYTVDGQILSSPAVRSDWTGETVYFGSTDGILYAVDDDGNLKWRFKTDGPIESSPAVDFSGNVYVGSADGYLYAIRPDGTIKWGFKTDGAIYSSPAIGLDGTIYVGSEDGSLYAVGSDGTERWRFITGGGIYASPAIASDGTIYVGSRNNYLYAIYSWGTLRWKMPIRFKSSFITQSPYSSPVVGADGTIYVGDMDGYLWAITSYGTVKWSYKTGGPILSTPTLGNDGTVYFGSGDGYIYALRPDGSLKWRSTFYVTGGIRSSATLAADGTMYVGGLDGWLYAIYTDSFGLATLNWPKFRGNIRNTGRYGESY</sequence>
<proteinExistence type="predicted"/>